<organism evidence="1 2">
    <name type="scientific">Hallella multisaccharivorax DSM 17128</name>
    <dbReference type="NCBI Taxonomy" id="688246"/>
    <lineage>
        <taxon>Bacteria</taxon>
        <taxon>Pseudomonadati</taxon>
        <taxon>Bacteroidota</taxon>
        <taxon>Bacteroidia</taxon>
        <taxon>Bacteroidales</taxon>
        <taxon>Prevotellaceae</taxon>
        <taxon>Hallella</taxon>
    </lineage>
</organism>
<dbReference type="AlphaFoldDB" id="F8N9U2"/>
<gene>
    <name evidence="1" type="ORF">Premu_2380</name>
</gene>
<evidence type="ECO:0008006" key="3">
    <source>
        <dbReference type="Google" id="ProtNLM"/>
    </source>
</evidence>
<dbReference type="Pfam" id="PF14907">
    <property type="entry name" value="NTP_transf_5"/>
    <property type="match status" value="1"/>
</dbReference>
<accession>F8N9U2</accession>
<proteinExistence type="predicted"/>
<dbReference type="eggNOG" id="COG2244">
    <property type="taxonomic scope" value="Bacteria"/>
</dbReference>
<reference evidence="2" key="1">
    <citation type="journal article" date="2011" name="Stand. Genomic Sci.">
        <title>Non-contiguous finished genome sequence of the opportunistic oral pathogen Prevotella multisaccharivorax type strain (PPPA20).</title>
        <authorList>
            <person name="Pati A."/>
            <person name="Gronow S."/>
            <person name="Lu M."/>
            <person name="Lapidus A."/>
            <person name="Nolan M."/>
            <person name="Lucas S."/>
            <person name="Hammon N."/>
            <person name="Deshpande S."/>
            <person name="Cheng J.F."/>
            <person name="Tapia R."/>
            <person name="Han C."/>
            <person name="Goodwin L."/>
            <person name="Pitluck S."/>
            <person name="Liolios K."/>
            <person name="Pagani I."/>
            <person name="Mavromatis K."/>
            <person name="Mikhailova N."/>
            <person name="Huntemann M."/>
            <person name="Chen A."/>
            <person name="Palaniappan K."/>
            <person name="Land M."/>
            <person name="Hauser L."/>
            <person name="Detter J.C."/>
            <person name="Brambilla E.M."/>
            <person name="Rohde M."/>
            <person name="Goker M."/>
            <person name="Woyke T."/>
            <person name="Bristow J."/>
            <person name="Eisen J.A."/>
            <person name="Markowitz V."/>
            <person name="Hugenholtz P."/>
            <person name="Kyrpides N.C."/>
            <person name="Klenk H.P."/>
            <person name="Ivanova N."/>
        </authorList>
    </citation>
    <scope>NUCLEOTIDE SEQUENCE [LARGE SCALE GENOMIC DNA]</scope>
    <source>
        <strain evidence="2">DSM 17128</strain>
    </source>
</reference>
<sequence>MKIDISPLIPFFKLLRLGLGTSSDTALPASPEWKEIFDIASQQGLTAVMIDAFERLSKEQRPPRKVLLLWIGTAMVMERDYANYTSGIASLASFYARHGIKMLLFKGYACSLCWPKAEHRPTGDIDIYLFGKQQEADRLVAEELGIKVDYGYHKHSVFLFQGTEVENHATFVDDVTHKSNIRFEKTLMTVLAEEPCIESPIKNVFFPSATFNALFLLRHTGEHFASNEISLRQIIDVGTFFEHYHTQIDWKRVFDILERERMLDFFNGIATACVDYLGMEASFFGSSDGLYSFQCDGMRANRILSDIFEQKQVLPMSTHGLDTTGKKLKYSIDKSLRWWHNRWKYRLVYNENLFESFWWLARNRIKNIH</sequence>
<dbReference type="InterPro" id="IPR039498">
    <property type="entry name" value="NTP_transf_5"/>
</dbReference>
<evidence type="ECO:0000313" key="2">
    <source>
        <dbReference type="Proteomes" id="UP000002772"/>
    </source>
</evidence>
<dbReference type="OrthoDB" id="9812148at2"/>
<name>F8N9U2_9BACT</name>
<dbReference type="EMBL" id="GL945017">
    <property type="protein sequence ID" value="EGN57759.1"/>
    <property type="molecule type" value="Genomic_DNA"/>
</dbReference>
<dbReference type="STRING" id="688246.Premu_2380"/>
<evidence type="ECO:0000313" key="1">
    <source>
        <dbReference type="EMBL" id="EGN57759.1"/>
    </source>
</evidence>
<keyword evidence="2" id="KW-1185">Reference proteome</keyword>
<dbReference type="HOGENOM" id="CLU_045664_1_0_10"/>
<dbReference type="RefSeq" id="WP_007575536.1">
    <property type="nucleotide sequence ID" value="NZ_BPTS01000002.1"/>
</dbReference>
<dbReference type="Proteomes" id="UP000002772">
    <property type="component" value="Unassembled WGS sequence"/>
</dbReference>
<protein>
    <recommendedName>
        <fullName evidence="3">Nucleotidyltransferase family protein</fullName>
    </recommendedName>
</protein>